<feature type="region of interest" description="Disordered" evidence="1">
    <location>
        <begin position="59"/>
        <end position="82"/>
    </location>
</feature>
<protein>
    <submittedName>
        <fullName evidence="2">Uncharacterized protein</fullName>
    </submittedName>
</protein>
<gene>
    <name evidence="2" type="ORF">ERUC_LOCUS7549</name>
</gene>
<feature type="compositionally biased region" description="Basic and acidic residues" evidence="1">
    <location>
        <begin position="188"/>
        <end position="198"/>
    </location>
</feature>
<organism evidence="2 3">
    <name type="scientific">Eruca vesicaria subsp. sativa</name>
    <name type="common">Garden rocket</name>
    <name type="synonym">Eruca sativa</name>
    <dbReference type="NCBI Taxonomy" id="29727"/>
    <lineage>
        <taxon>Eukaryota</taxon>
        <taxon>Viridiplantae</taxon>
        <taxon>Streptophyta</taxon>
        <taxon>Embryophyta</taxon>
        <taxon>Tracheophyta</taxon>
        <taxon>Spermatophyta</taxon>
        <taxon>Magnoliopsida</taxon>
        <taxon>eudicotyledons</taxon>
        <taxon>Gunneridae</taxon>
        <taxon>Pentapetalae</taxon>
        <taxon>rosids</taxon>
        <taxon>malvids</taxon>
        <taxon>Brassicales</taxon>
        <taxon>Brassicaceae</taxon>
        <taxon>Brassiceae</taxon>
        <taxon>Eruca</taxon>
    </lineage>
</organism>
<name>A0ABC8JEE7_ERUVS</name>
<evidence type="ECO:0000313" key="2">
    <source>
        <dbReference type="EMBL" id="CAH8315915.1"/>
    </source>
</evidence>
<feature type="compositionally biased region" description="Basic and acidic residues" evidence="1">
    <location>
        <begin position="1"/>
        <end position="19"/>
    </location>
</feature>
<keyword evidence="3" id="KW-1185">Reference proteome</keyword>
<feature type="compositionally biased region" description="Polar residues" evidence="1">
    <location>
        <begin position="59"/>
        <end position="69"/>
    </location>
</feature>
<dbReference type="AlphaFoldDB" id="A0ABC8JEE7"/>
<feature type="region of interest" description="Disordered" evidence="1">
    <location>
        <begin position="1"/>
        <end position="20"/>
    </location>
</feature>
<evidence type="ECO:0000256" key="1">
    <source>
        <dbReference type="SAM" id="MobiDB-lite"/>
    </source>
</evidence>
<proteinExistence type="predicted"/>
<feature type="region of interest" description="Disordered" evidence="1">
    <location>
        <begin position="170"/>
        <end position="198"/>
    </location>
</feature>
<reference evidence="2 3" key="1">
    <citation type="submission" date="2022-03" db="EMBL/GenBank/DDBJ databases">
        <authorList>
            <person name="Macdonald S."/>
            <person name="Ahmed S."/>
            <person name="Newling K."/>
        </authorList>
    </citation>
    <scope>NUCLEOTIDE SEQUENCE [LARGE SCALE GENOMIC DNA]</scope>
</reference>
<dbReference type="EMBL" id="CAKOAT010083488">
    <property type="protein sequence ID" value="CAH8315915.1"/>
    <property type="molecule type" value="Genomic_DNA"/>
</dbReference>
<comment type="caution">
    <text evidence="2">The sequence shown here is derived from an EMBL/GenBank/DDBJ whole genome shotgun (WGS) entry which is preliminary data.</text>
</comment>
<evidence type="ECO:0000313" key="3">
    <source>
        <dbReference type="Proteomes" id="UP001642260"/>
    </source>
</evidence>
<sequence>MKKLDYAPQHEDGHGSAEHRRLRKVAIKIVSPHEPSETATNICSQSWNHQAVVPYEQHNLNSDSCGSRQNRSEKTSFDQPERSLENTIVSPTRSANVMESNVTFRARGAPRALTFSPRSLQAAANGVERDQMIGALKDMDTPMELDDEKLDDDDQADDLLEEELLALQEEELKGKKIHENSGSSRALARREDAKPSQS</sequence>
<feature type="compositionally biased region" description="Basic and acidic residues" evidence="1">
    <location>
        <begin position="170"/>
        <end position="179"/>
    </location>
</feature>
<feature type="compositionally biased region" description="Basic and acidic residues" evidence="1">
    <location>
        <begin position="70"/>
        <end position="82"/>
    </location>
</feature>
<accession>A0ABC8JEE7</accession>
<dbReference type="Proteomes" id="UP001642260">
    <property type="component" value="Unassembled WGS sequence"/>
</dbReference>